<dbReference type="SUPFAM" id="SSF53335">
    <property type="entry name" value="S-adenosyl-L-methionine-dependent methyltransferases"/>
    <property type="match status" value="1"/>
</dbReference>
<protein>
    <submittedName>
        <fullName evidence="2">Uncharacterized protein LOC104587461</fullName>
    </submittedName>
</protein>
<dbReference type="Gene3D" id="3.40.50.150">
    <property type="entry name" value="Vaccinia Virus protein VP39"/>
    <property type="match status" value="1"/>
</dbReference>
<proteinExistence type="predicted"/>
<dbReference type="Proteomes" id="UP000189703">
    <property type="component" value="Unplaced"/>
</dbReference>
<dbReference type="STRING" id="4432.A0A1U7YYZ8"/>
<accession>A0A1U7YYZ8</accession>
<dbReference type="eggNOG" id="ENOG502RERW">
    <property type="taxonomic scope" value="Eukaryota"/>
</dbReference>
<gene>
    <name evidence="2" type="primary">LOC104587461</name>
</gene>
<dbReference type="GeneID" id="104587461"/>
<dbReference type="AlphaFoldDB" id="A0A1U7YYZ8"/>
<dbReference type="OMA" id="KHDSVKC"/>
<dbReference type="RefSeq" id="XP_010243381.1">
    <property type="nucleotide sequence ID" value="XM_010245079.1"/>
</dbReference>
<evidence type="ECO:0000313" key="1">
    <source>
        <dbReference type="Proteomes" id="UP000189703"/>
    </source>
</evidence>
<sequence>MASLYSPSSILHPPLLPSSHPRLQFRRRNQLSLPFSSSQNSLRSFGVPRSSPEIPTPSTEAPISIITFEDIVEKDWSFLETDETNSDEQRTRKTDRIISAGQINGDSRVLVSIATEEFVDRLVESSPSCRLMLFVHDSLFVLAGIKEKHDSVKCWQGELINVPEKWTPFDVVFLCYLPALPFELDKIFASLSRHCSPGARLVISYSQGREVVEKQRQQYSDVVISDLPDRLTLEKVAANHSFEIAEFEDEPGFYFAVLKFCREGTPAE</sequence>
<dbReference type="OrthoDB" id="276388at2759"/>
<dbReference type="KEGG" id="nnu:104587461"/>
<name>A0A1U7YYZ8_NELNU</name>
<dbReference type="PANTHER" id="PTHR37217">
    <property type="entry name" value="EXPRESSED PROTEIN"/>
    <property type="match status" value="1"/>
</dbReference>
<organism evidence="1 2">
    <name type="scientific">Nelumbo nucifera</name>
    <name type="common">Sacred lotus</name>
    <dbReference type="NCBI Taxonomy" id="4432"/>
    <lineage>
        <taxon>Eukaryota</taxon>
        <taxon>Viridiplantae</taxon>
        <taxon>Streptophyta</taxon>
        <taxon>Embryophyta</taxon>
        <taxon>Tracheophyta</taxon>
        <taxon>Spermatophyta</taxon>
        <taxon>Magnoliopsida</taxon>
        <taxon>Proteales</taxon>
        <taxon>Nelumbonaceae</taxon>
        <taxon>Nelumbo</taxon>
    </lineage>
</organism>
<dbReference type="InterPro" id="IPR029063">
    <property type="entry name" value="SAM-dependent_MTases_sf"/>
</dbReference>
<dbReference type="FunCoup" id="A0A1U7YYZ8">
    <property type="interactions" value="1377"/>
</dbReference>
<dbReference type="PANTHER" id="PTHR37217:SF1">
    <property type="entry name" value="EXPRESSED PROTEIN"/>
    <property type="match status" value="1"/>
</dbReference>
<reference evidence="2" key="1">
    <citation type="submission" date="2025-08" db="UniProtKB">
        <authorList>
            <consortium name="RefSeq"/>
        </authorList>
    </citation>
    <scope>IDENTIFICATION</scope>
</reference>
<keyword evidence="1" id="KW-1185">Reference proteome</keyword>
<evidence type="ECO:0000313" key="2">
    <source>
        <dbReference type="RefSeq" id="XP_010243381.1"/>
    </source>
</evidence>